<evidence type="ECO:0000313" key="2">
    <source>
        <dbReference type="Proteomes" id="UP000501568"/>
    </source>
</evidence>
<dbReference type="AlphaFoldDB" id="A0A6G6Y1J2"/>
<protein>
    <submittedName>
        <fullName evidence="1">HSP90 family molecular chaperone-like protein</fullName>
    </submittedName>
</protein>
<organism evidence="1 2">
    <name type="scientific">Stakelama tenebrarum</name>
    <dbReference type="NCBI Taxonomy" id="2711215"/>
    <lineage>
        <taxon>Bacteria</taxon>
        <taxon>Pseudomonadati</taxon>
        <taxon>Pseudomonadota</taxon>
        <taxon>Alphaproteobacteria</taxon>
        <taxon>Sphingomonadales</taxon>
        <taxon>Sphingomonadaceae</taxon>
        <taxon>Stakelama</taxon>
    </lineage>
</organism>
<gene>
    <name evidence="1" type="ORF">G5C33_01495</name>
</gene>
<dbReference type="InterPro" id="IPR036890">
    <property type="entry name" value="HATPase_C_sf"/>
</dbReference>
<accession>A0A6G6Y1J2</accession>
<dbReference type="RefSeq" id="WP_165325587.1">
    <property type="nucleotide sequence ID" value="NZ_CP049109.1"/>
</dbReference>
<dbReference type="Gene3D" id="3.30.565.10">
    <property type="entry name" value="Histidine kinase-like ATPase, C-terminal domain"/>
    <property type="match status" value="1"/>
</dbReference>
<dbReference type="SUPFAM" id="SSF55874">
    <property type="entry name" value="ATPase domain of HSP90 chaperone/DNA topoisomerase II/histidine kinase"/>
    <property type="match status" value="1"/>
</dbReference>
<name>A0A6G6Y1J2_9SPHN</name>
<evidence type="ECO:0000313" key="1">
    <source>
        <dbReference type="EMBL" id="QIG78588.1"/>
    </source>
</evidence>
<dbReference type="EMBL" id="CP049109">
    <property type="protein sequence ID" value="QIG78588.1"/>
    <property type="molecule type" value="Genomic_DNA"/>
</dbReference>
<proteinExistence type="predicted"/>
<dbReference type="KEGG" id="spzr:G5C33_01495"/>
<reference evidence="1 2" key="1">
    <citation type="submission" date="2020-02" db="EMBL/GenBank/DDBJ databases">
        <authorList>
            <person name="Zheng R.K."/>
            <person name="Sun C.M."/>
        </authorList>
    </citation>
    <scope>NUCLEOTIDE SEQUENCE [LARGE SCALE GENOMIC DNA]</scope>
    <source>
        <strain evidence="2">zrk23</strain>
    </source>
</reference>
<keyword evidence="2" id="KW-1185">Reference proteome</keyword>
<dbReference type="Proteomes" id="UP000501568">
    <property type="component" value="Chromosome"/>
</dbReference>
<dbReference type="Pfam" id="PF13589">
    <property type="entry name" value="HATPase_c_3"/>
    <property type="match status" value="1"/>
</dbReference>
<sequence length="506" mass="55640">MNEVIETSIDSKVRIGKDILELISSAMYVEPLNAYREYIQNSADAIDQARSNGELAADDPGTIDILIDQSKREVRIRDNGAAIPSAEVVERLLAIGGSGKRGTDARGFRGVGRLASLGYCQRLTFRSRPQGAPEVTELTWDGRRLRTALADAKSSDLADVVAQIVDVSSAPADDVPDRFFEVKMAGIARQRGDRLLDEQAVTAYLRQVAPLAFANEFSSAVTIVEALEATGPTTELRISINEGEPLTRPHKDFIDLGSTTSGIQEVEVVEVPGIDGGLAALAWFAHHEYKGAIPVGELVKGVRVRIGNIQIGDHRILEDIFPETRFNSWTVGEVHIFDRRIVPNGRRDAFEASTHHANLVNHLSPVGRDVARRCRTSSGLRSKLREFDLTRLEVEERLNVVQQGAMALVARDAELGRVNQLIAKMAAIAKNDIVPEIRKTAMKEEIAIAEEQIALRTRDGSVDPLEIVEAEKRGAYRDMIELIYECSSNRVAAKSLVDRILQRLAA</sequence>